<organism evidence="4 5">
    <name type="scientific">Pseudonocardia yuanmonensis</name>
    <dbReference type="NCBI Taxonomy" id="1095914"/>
    <lineage>
        <taxon>Bacteria</taxon>
        <taxon>Bacillati</taxon>
        <taxon>Actinomycetota</taxon>
        <taxon>Actinomycetes</taxon>
        <taxon>Pseudonocardiales</taxon>
        <taxon>Pseudonocardiaceae</taxon>
        <taxon>Pseudonocardia</taxon>
    </lineage>
</organism>
<protein>
    <submittedName>
        <fullName evidence="4">Exopolysaccharide biosynthesis protein</fullName>
    </submittedName>
</protein>
<keyword evidence="3" id="KW-0812">Transmembrane</keyword>
<evidence type="ECO:0000313" key="4">
    <source>
        <dbReference type="EMBL" id="GAA4673522.1"/>
    </source>
</evidence>
<proteinExistence type="predicted"/>
<feature type="transmembrane region" description="Helical" evidence="3">
    <location>
        <begin position="21"/>
        <end position="40"/>
    </location>
</feature>
<sequence>MGEGGLPLRQLWALLARHRRLLVVLGLLGAMLGGAAFFVLSPGYTSRTRVVLSGVRDSSQMLSETQIAMSAVVLERAARRVGTEPGAPAPRGSILATADGNVVELATTSDTPEGARRLADLVTEEYIGFSTQLQADAATLSTQGLRDRQAVLQQRLDTANQRIREVLGSSVLDAPTVAGAQARAELNRLRAEAGDAVEELNQLYGRMQDAEAEASIAQAGTRIIEPATEPVTAPPTLVQLVVGGAIAAPLLGIGALLIAHRSSRRLQSRTEIAAALGAPVLGRLTAPPEPVPSSGSSGTVLSRTLGRVRAPRTGPSQHLIPGQELHYRQVLERVWSDSGGVVRWVAIVAEDDPDAERAAALLVRTSRQLRDGGSGVGPGASGGGAVGAATVSARHPILTEVWEASEAIVLLTPGTRSGEELLAVAEACGDARCSLRGALLVEPGVRRDRTSAPRTGAEDDDDRAEPAHPDPVMVQRNGQHAGGLS</sequence>
<keyword evidence="5" id="KW-1185">Reference proteome</keyword>
<dbReference type="PANTHER" id="PTHR32309:SF31">
    <property type="entry name" value="CAPSULAR EXOPOLYSACCHARIDE FAMILY"/>
    <property type="match status" value="1"/>
</dbReference>
<dbReference type="PANTHER" id="PTHR32309">
    <property type="entry name" value="TYROSINE-PROTEIN KINASE"/>
    <property type="match status" value="1"/>
</dbReference>
<dbReference type="InterPro" id="IPR050445">
    <property type="entry name" value="Bact_polysacc_biosynth/exp"/>
</dbReference>
<comment type="caution">
    <text evidence="4">The sequence shown here is derived from an EMBL/GenBank/DDBJ whole genome shotgun (WGS) entry which is preliminary data.</text>
</comment>
<dbReference type="Proteomes" id="UP001500325">
    <property type="component" value="Unassembled WGS sequence"/>
</dbReference>
<name>A0ABP8VVU8_9PSEU</name>
<gene>
    <name evidence="4" type="ORF">GCM10023215_01250</name>
</gene>
<feature type="coiled-coil region" evidence="1">
    <location>
        <begin position="179"/>
        <end position="213"/>
    </location>
</feature>
<feature type="region of interest" description="Disordered" evidence="2">
    <location>
        <begin position="444"/>
        <end position="485"/>
    </location>
</feature>
<accession>A0ABP8VVU8</accession>
<evidence type="ECO:0000256" key="3">
    <source>
        <dbReference type="SAM" id="Phobius"/>
    </source>
</evidence>
<keyword evidence="1" id="KW-0175">Coiled coil</keyword>
<evidence type="ECO:0000256" key="1">
    <source>
        <dbReference type="SAM" id="Coils"/>
    </source>
</evidence>
<keyword evidence="3" id="KW-0472">Membrane</keyword>
<keyword evidence="3" id="KW-1133">Transmembrane helix</keyword>
<dbReference type="EMBL" id="BAABIC010000001">
    <property type="protein sequence ID" value="GAA4673522.1"/>
    <property type="molecule type" value="Genomic_DNA"/>
</dbReference>
<feature type="transmembrane region" description="Helical" evidence="3">
    <location>
        <begin position="237"/>
        <end position="259"/>
    </location>
</feature>
<evidence type="ECO:0000313" key="5">
    <source>
        <dbReference type="Proteomes" id="UP001500325"/>
    </source>
</evidence>
<reference evidence="5" key="1">
    <citation type="journal article" date="2019" name="Int. J. Syst. Evol. Microbiol.">
        <title>The Global Catalogue of Microorganisms (GCM) 10K type strain sequencing project: providing services to taxonomists for standard genome sequencing and annotation.</title>
        <authorList>
            <consortium name="The Broad Institute Genomics Platform"/>
            <consortium name="The Broad Institute Genome Sequencing Center for Infectious Disease"/>
            <person name="Wu L."/>
            <person name="Ma J."/>
        </authorList>
    </citation>
    <scope>NUCLEOTIDE SEQUENCE [LARGE SCALE GENOMIC DNA]</scope>
    <source>
        <strain evidence="5">JCM 18055</strain>
    </source>
</reference>
<evidence type="ECO:0000256" key="2">
    <source>
        <dbReference type="SAM" id="MobiDB-lite"/>
    </source>
</evidence>
<dbReference type="RefSeq" id="WP_345377628.1">
    <property type="nucleotide sequence ID" value="NZ_BAABIC010000001.1"/>
</dbReference>